<evidence type="ECO:0000256" key="1">
    <source>
        <dbReference type="SAM" id="Phobius"/>
    </source>
</evidence>
<comment type="caution">
    <text evidence="2">The sequence shown here is derived from an EMBL/GenBank/DDBJ whole genome shotgun (WGS) entry which is preliminary data.</text>
</comment>
<name>A0A5A5S1S5_MICAE</name>
<keyword evidence="1" id="KW-0472">Membrane</keyword>
<sequence length="53" mass="5966">MKLFQKLTPKALIFWTIGDQAGKVYLGILGNLILIFAIFEPAKINYARVLINS</sequence>
<dbReference type="AlphaFoldDB" id="A0A5A5S1S5"/>
<proteinExistence type="predicted"/>
<accession>A0A5A5S1S5</accession>
<feature type="transmembrane region" description="Helical" evidence="1">
    <location>
        <begin position="20"/>
        <end position="39"/>
    </location>
</feature>
<gene>
    <name evidence="2" type="ORF">MiTs_00558</name>
</gene>
<keyword evidence="1" id="KW-0812">Transmembrane</keyword>
<reference evidence="2 3" key="1">
    <citation type="submission" date="2018-09" db="EMBL/GenBank/DDBJ databases">
        <title>Evolutionary history of phycoerythrin pigmentation in the water bloom-forming cyanobacterium Microcystis aeruginosa.</title>
        <authorList>
            <person name="Tanabe Y."/>
            <person name="Tanabe Y."/>
            <person name="Yamaguchi H."/>
        </authorList>
    </citation>
    <scope>NUCLEOTIDE SEQUENCE [LARGE SCALE GENOMIC DNA]</scope>
    <source>
        <strain evidence="2 3">NIES-2521</strain>
    </source>
</reference>
<keyword evidence="1" id="KW-1133">Transmembrane helix</keyword>
<dbReference type="RefSeq" id="WP_172968114.1">
    <property type="nucleotide sequence ID" value="NZ_BHVQ01000004.1"/>
</dbReference>
<evidence type="ECO:0000313" key="3">
    <source>
        <dbReference type="Proteomes" id="UP000324689"/>
    </source>
</evidence>
<dbReference type="EMBL" id="BHVQ01000004">
    <property type="protein sequence ID" value="GCA78576.1"/>
    <property type="molecule type" value="Genomic_DNA"/>
</dbReference>
<organism evidence="2 3">
    <name type="scientific">Microcystis aeruginosa NIES-2521</name>
    <dbReference type="NCBI Taxonomy" id="2303983"/>
    <lineage>
        <taxon>Bacteria</taxon>
        <taxon>Bacillati</taxon>
        <taxon>Cyanobacteriota</taxon>
        <taxon>Cyanophyceae</taxon>
        <taxon>Oscillatoriophycideae</taxon>
        <taxon>Chroococcales</taxon>
        <taxon>Microcystaceae</taxon>
        <taxon>Microcystis</taxon>
    </lineage>
</organism>
<dbReference type="Proteomes" id="UP000324689">
    <property type="component" value="Unassembled WGS sequence"/>
</dbReference>
<evidence type="ECO:0000313" key="2">
    <source>
        <dbReference type="EMBL" id="GCA78576.1"/>
    </source>
</evidence>
<protein>
    <submittedName>
        <fullName evidence="2">Uncharacterized protein</fullName>
    </submittedName>
</protein>